<evidence type="ECO:0000313" key="2">
    <source>
        <dbReference type="EMBL" id="KFE64657.1"/>
    </source>
</evidence>
<name>A0A085WAE4_9BACT</name>
<dbReference type="EMBL" id="JMCB01000013">
    <property type="protein sequence ID" value="KFE64657.1"/>
    <property type="molecule type" value="Genomic_DNA"/>
</dbReference>
<proteinExistence type="predicted"/>
<sequence>MSEADRQRWNARYQEQAGGLEPSRFLQSLSDRLPSTGRALEVAGGPGHDAL</sequence>
<evidence type="ECO:0008006" key="4">
    <source>
        <dbReference type="Google" id="ProtNLM"/>
    </source>
</evidence>
<gene>
    <name evidence="2" type="ORF">DB31_1675</name>
</gene>
<dbReference type="AlphaFoldDB" id="A0A085WAE4"/>
<feature type="region of interest" description="Disordered" evidence="1">
    <location>
        <begin position="1"/>
        <end position="24"/>
    </location>
</feature>
<accession>A0A085WAE4</accession>
<comment type="caution">
    <text evidence="2">The sequence shown here is derived from an EMBL/GenBank/DDBJ whole genome shotgun (WGS) entry which is preliminary data.</text>
</comment>
<reference evidence="2 3" key="1">
    <citation type="submission" date="2014-04" db="EMBL/GenBank/DDBJ databases">
        <title>Genome assembly of Hyalangium minutum DSM 14724.</title>
        <authorList>
            <person name="Sharma G."/>
            <person name="Subramanian S."/>
        </authorList>
    </citation>
    <scope>NUCLEOTIDE SEQUENCE [LARGE SCALE GENOMIC DNA]</scope>
    <source>
        <strain evidence="2 3">DSM 14724</strain>
    </source>
</reference>
<evidence type="ECO:0000313" key="3">
    <source>
        <dbReference type="Proteomes" id="UP000028725"/>
    </source>
</evidence>
<protein>
    <recommendedName>
        <fullName evidence="4">SAM-dependent methyltransferase</fullName>
    </recommendedName>
</protein>
<dbReference type="RefSeq" id="WP_240486945.1">
    <property type="nucleotide sequence ID" value="NZ_JMCB01000013.1"/>
</dbReference>
<keyword evidence="3" id="KW-1185">Reference proteome</keyword>
<dbReference type="Proteomes" id="UP000028725">
    <property type="component" value="Unassembled WGS sequence"/>
</dbReference>
<organism evidence="2 3">
    <name type="scientific">Hyalangium minutum</name>
    <dbReference type="NCBI Taxonomy" id="394096"/>
    <lineage>
        <taxon>Bacteria</taxon>
        <taxon>Pseudomonadati</taxon>
        <taxon>Myxococcota</taxon>
        <taxon>Myxococcia</taxon>
        <taxon>Myxococcales</taxon>
        <taxon>Cystobacterineae</taxon>
        <taxon>Archangiaceae</taxon>
        <taxon>Hyalangium</taxon>
    </lineage>
</organism>
<dbReference type="STRING" id="394096.DB31_1675"/>
<evidence type="ECO:0000256" key="1">
    <source>
        <dbReference type="SAM" id="MobiDB-lite"/>
    </source>
</evidence>